<reference evidence="3 4" key="1">
    <citation type="submission" date="2023-10" db="EMBL/GenBank/DDBJ databases">
        <title>Novel methanotroph of the genus Methylocapsa from a subarctic wetland.</title>
        <authorList>
            <person name="Belova S.E."/>
            <person name="Oshkin I.Y."/>
            <person name="Miroshnikov K."/>
            <person name="Dedysh S.N."/>
        </authorList>
    </citation>
    <scope>NUCLEOTIDE SEQUENCE [LARGE SCALE GENOMIC DNA]</scope>
    <source>
        <strain evidence="3 4">RX1</strain>
    </source>
</reference>
<accession>A0ABZ0HZH4</accession>
<organism evidence="3 4">
    <name type="scientific">Methylocapsa polymorpha</name>
    <dbReference type="NCBI Taxonomy" id="3080828"/>
    <lineage>
        <taxon>Bacteria</taxon>
        <taxon>Pseudomonadati</taxon>
        <taxon>Pseudomonadota</taxon>
        <taxon>Alphaproteobacteria</taxon>
        <taxon>Hyphomicrobiales</taxon>
        <taxon>Beijerinckiaceae</taxon>
        <taxon>Methylocapsa</taxon>
    </lineage>
</organism>
<dbReference type="Pfam" id="PF00534">
    <property type="entry name" value="Glycos_transf_1"/>
    <property type="match status" value="1"/>
</dbReference>
<evidence type="ECO:0000259" key="2">
    <source>
        <dbReference type="Pfam" id="PF13439"/>
    </source>
</evidence>
<feature type="domain" description="Glycosyl transferase family 1" evidence="1">
    <location>
        <begin position="171"/>
        <end position="302"/>
    </location>
</feature>
<dbReference type="EMBL" id="CP136862">
    <property type="protein sequence ID" value="WOJ91306.1"/>
    <property type="molecule type" value="Genomic_DNA"/>
</dbReference>
<evidence type="ECO:0000313" key="4">
    <source>
        <dbReference type="Proteomes" id="UP001626536"/>
    </source>
</evidence>
<dbReference type="Proteomes" id="UP001626536">
    <property type="component" value="Chromosome"/>
</dbReference>
<proteinExistence type="predicted"/>
<dbReference type="PANTHER" id="PTHR12526">
    <property type="entry name" value="GLYCOSYLTRANSFERASE"/>
    <property type="match status" value="1"/>
</dbReference>
<feature type="domain" description="Glycosyltransferase subfamily 4-like N-terminal" evidence="2">
    <location>
        <begin position="18"/>
        <end position="123"/>
    </location>
</feature>
<dbReference type="InterPro" id="IPR001296">
    <property type="entry name" value="Glyco_trans_1"/>
</dbReference>
<dbReference type="Pfam" id="PF13439">
    <property type="entry name" value="Glyco_transf_4"/>
    <property type="match status" value="1"/>
</dbReference>
<keyword evidence="4" id="KW-1185">Reference proteome</keyword>
<evidence type="ECO:0000259" key="1">
    <source>
        <dbReference type="Pfam" id="PF00534"/>
    </source>
</evidence>
<dbReference type="InterPro" id="IPR028098">
    <property type="entry name" value="Glyco_trans_4-like_N"/>
</dbReference>
<evidence type="ECO:0000313" key="3">
    <source>
        <dbReference type="EMBL" id="WOJ91306.1"/>
    </source>
</evidence>
<protein>
    <submittedName>
        <fullName evidence="3">Glycosyltransferase family 4 protein</fullName>
    </submittedName>
</protein>
<dbReference type="Gene3D" id="3.40.50.2000">
    <property type="entry name" value="Glycogen Phosphorylase B"/>
    <property type="match status" value="2"/>
</dbReference>
<dbReference type="PANTHER" id="PTHR12526:SF595">
    <property type="entry name" value="BLL5217 PROTEIN"/>
    <property type="match status" value="1"/>
</dbReference>
<gene>
    <name evidence="3" type="ORF">RZS28_08655</name>
</gene>
<dbReference type="CDD" id="cd03802">
    <property type="entry name" value="GT4_AviGT4-like"/>
    <property type="match status" value="1"/>
</dbReference>
<dbReference type="SUPFAM" id="SSF53756">
    <property type="entry name" value="UDP-Glycosyltransferase/glycogen phosphorylase"/>
    <property type="match status" value="1"/>
</dbReference>
<sequence length="376" mass="41039">MRIALIAPLAEAVPPKLYGGTERVVSWLAEELVRQGHKVTLFASGESETTAKLVIGAPRSLRLAGIRDHIGSTLGMLREVRRRADEFDIIHFHVELLPNALFHDLAHKCLTTLHGRLDRPDILPLYKAYPEMPLVSISNAQRLPMPANVNWLATILHGLPSHVCPFDPQGGDYLAFLGRISPEKRPDRAIEIAKRAGVPLKIAAKVDDADLAYFKAEIEPLLDHPLIEFVGEINESEKQQFLGRARALLFPIDWPEPFGLVMIEAMSAGAPIIAWSNGSVPEIITDRVNGIIVDSIDAAAEAAHEASRMSRGAVRAEFEARFTAAQMARNYVAAYRMLLARASAKTSAACAAASLAPEPWDLVDHAGETKPQAVSA</sequence>
<dbReference type="RefSeq" id="WP_407340902.1">
    <property type="nucleotide sequence ID" value="NZ_CP136862.1"/>
</dbReference>
<name>A0ABZ0HZH4_9HYPH</name>